<dbReference type="InterPro" id="IPR021800">
    <property type="entry name" value="DUF3369"/>
</dbReference>
<dbReference type="InterPro" id="IPR037522">
    <property type="entry name" value="HD_GYP_dom"/>
</dbReference>
<dbReference type="SMART" id="SM00471">
    <property type="entry name" value="HDc"/>
    <property type="match status" value="1"/>
</dbReference>
<dbReference type="InterPro" id="IPR011006">
    <property type="entry name" value="CheY-like_superfamily"/>
</dbReference>
<protein>
    <submittedName>
        <fullName evidence="4">DUF3369 domain-containing protein</fullName>
    </submittedName>
</protein>
<dbReference type="SUPFAM" id="SSF109604">
    <property type="entry name" value="HD-domain/PDEase-like"/>
    <property type="match status" value="1"/>
</dbReference>
<keyword evidence="1" id="KW-0597">Phosphoprotein</keyword>
<dbReference type="InterPro" id="IPR052020">
    <property type="entry name" value="Cyclic_di-GMP/3'3'-cGAMP_PDE"/>
</dbReference>
<dbReference type="SUPFAM" id="SSF52172">
    <property type="entry name" value="CheY-like"/>
    <property type="match status" value="1"/>
</dbReference>
<gene>
    <name evidence="4" type="ORF">GCM10025791_22680</name>
</gene>
<reference evidence="5" key="1">
    <citation type="journal article" date="2019" name="Int. J. Syst. Evol. Microbiol.">
        <title>The Global Catalogue of Microorganisms (GCM) 10K type strain sequencing project: providing services to taxonomists for standard genome sequencing and annotation.</title>
        <authorList>
            <consortium name="The Broad Institute Genomics Platform"/>
            <consortium name="The Broad Institute Genome Sequencing Center for Infectious Disease"/>
            <person name="Wu L."/>
            <person name="Ma J."/>
        </authorList>
    </citation>
    <scope>NUCLEOTIDE SEQUENCE [LARGE SCALE GENOMIC DNA]</scope>
    <source>
        <strain evidence="5">JCM 19134</strain>
    </source>
</reference>
<dbReference type="EMBL" id="BAABLX010000017">
    <property type="protein sequence ID" value="GAA4943379.1"/>
    <property type="molecule type" value="Genomic_DNA"/>
</dbReference>
<evidence type="ECO:0000313" key="5">
    <source>
        <dbReference type="Proteomes" id="UP001409585"/>
    </source>
</evidence>
<dbReference type="GO" id="GO:0000160">
    <property type="term" value="P:phosphorelay signal transduction system"/>
    <property type="evidence" value="ECO:0007669"/>
    <property type="project" value="InterPro"/>
</dbReference>
<dbReference type="Gene3D" id="3.40.50.2300">
    <property type="match status" value="1"/>
</dbReference>
<comment type="caution">
    <text evidence="4">The sequence shown here is derived from an EMBL/GenBank/DDBJ whole genome shotgun (WGS) entry which is preliminary data.</text>
</comment>
<dbReference type="Proteomes" id="UP001409585">
    <property type="component" value="Unassembled WGS sequence"/>
</dbReference>
<dbReference type="PROSITE" id="PS51832">
    <property type="entry name" value="HD_GYP"/>
    <property type="match status" value="1"/>
</dbReference>
<evidence type="ECO:0000259" key="3">
    <source>
        <dbReference type="PROSITE" id="PS51832"/>
    </source>
</evidence>
<dbReference type="Gene3D" id="1.10.3210.10">
    <property type="entry name" value="Hypothetical protein af1432"/>
    <property type="match status" value="1"/>
</dbReference>
<feature type="modified residue" description="4-aspartylphosphate" evidence="1">
    <location>
        <position position="78"/>
    </location>
</feature>
<dbReference type="Pfam" id="PF13487">
    <property type="entry name" value="HD_5"/>
    <property type="match status" value="1"/>
</dbReference>
<feature type="domain" description="Response regulatory" evidence="2">
    <location>
        <begin position="23"/>
        <end position="147"/>
    </location>
</feature>
<keyword evidence="5" id="KW-1185">Reference proteome</keyword>
<evidence type="ECO:0000313" key="4">
    <source>
        <dbReference type="EMBL" id="GAA4943379.1"/>
    </source>
</evidence>
<accession>A0AAV3U2X8</accession>
<dbReference type="PANTHER" id="PTHR45228:SF9">
    <property type="entry name" value="3'3'-CGAMP-SPECIFIC PHOSPHODIESTERASE 2"/>
    <property type="match status" value="1"/>
</dbReference>
<dbReference type="PANTHER" id="PTHR45228">
    <property type="entry name" value="CYCLIC DI-GMP PHOSPHODIESTERASE TM_0186-RELATED"/>
    <property type="match status" value="1"/>
</dbReference>
<feature type="domain" description="HD-GYP" evidence="3">
    <location>
        <begin position="308"/>
        <end position="505"/>
    </location>
</feature>
<evidence type="ECO:0000256" key="1">
    <source>
        <dbReference type="PROSITE-ProRule" id="PRU00169"/>
    </source>
</evidence>
<evidence type="ECO:0000259" key="2">
    <source>
        <dbReference type="PROSITE" id="PS50110"/>
    </source>
</evidence>
<dbReference type="PROSITE" id="PS50110">
    <property type="entry name" value="RESPONSE_REGULATORY"/>
    <property type="match status" value="1"/>
</dbReference>
<dbReference type="InterPro" id="IPR003607">
    <property type="entry name" value="HD/PDEase_dom"/>
</dbReference>
<dbReference type="GO" id="GO:0008081">
    <property type="term" value="F:phosphoric diester hydrolase activity"/>
    <property type="evidence" value="ECO:0007669"/>
    <property type="project" value="UniProtKB-ARBA"/>
</dbReference>
<organism evidence="4 5">
    <name type="scientific">Halioxenophilus aromaticivorans</name>
    <dbReference type="NCBI Taxonomy" id="1306992"/>
    <lineage>
        <taxon>Bacteria</taxon>
        <taxon>Pseudomonadati</taxon>
        <taxon>Pseudomonadota</taxon>
        <taxon>Gammaproteobacteria</taxon>
        <taxon>Alteromonadales</taxon>
        <taxon>Alteromonadaceae</taxon>
        <taxon>Halioxenophilus</taxon>
    </lineage>
</organism>
<proteinExistence type="predicted"/>
<name>A0AAV3U2X8_9ALTE</name>
<dbReference type="InterPro" id="IPR001789">
    <property type="entry name" value="Sig_transdc_resp-reg_receiver"/>
</dbReference>
<dbReference type="AlphaFoldDB" id="A0AAV3U2X8"/>
<dbReference type="Pfam" id="PF11849">
    <property type="entry name" value="DUF3369"/>
    <property type="match status" value="1"/>
</dbReference>
<dbReference type="CDD" id="cd00077">
    <property type="entry name" value="HDc"/>
    <property type="match status" value="1"/>
</dbReference>
<sequence>MNMLFANDDKGGEAAAPEEEPLKVLIVDDETEVHKVTELTLKRFRFNGRKIKFLHAYSGEEAQQIFRDNPRIALALVDVVMETDHAGLDLIHFVRNDLDNSLCRLILRTGQPGQAPEHDIIERYDINDYKEKTELTSQKLKTLMYAGLRSFVDIETIESHKAGLKHILASVSKVLKSNSLTEFSSVALKETMDFLKIDSDAVFYSNAQASRDFNQGAILAATGAMRDCTTMADIPDRIQPIMERAYQGQENISEDNQYVFYTRSDRDNECLLYLDATQELTESQQELLGIYCINISLTYDKLKLSEELVETQEEFVQLLVSAVIKKNKETINHIKRVSTLAYEVSKLYGLCDLDALRIKAAAPLHDFGEITLPDDLLLKPGALTDEEREVMKTHTEAGHQILSKSTKPTLLTAAEICLSHHERWDGGGYPNGWAGEDIPVSARIVSIADVFDALASKRAYKESWDKDDIKAEFVKEKGGQFEPKLVDAIVENFDALWSARGHYLDPEA</sequence>